<feature type="compositionally biased region" description="Polar residues" evidence="1">
    <location>
        <begin position="133"/>
        <end position="145"/>
    </location>
</feature>
<accession>A0A024G774</accession>
<protein>
    <submittedName>
        <fullName evidence="2">Uncharacterized protein</fullName>
    </submittedName>
</protein>
<evidence type="ECO:0000313" key="2">
    <source>
        <dbReference type="EMBL" id="CCI42509.1"/>
    </source>
</evidence>
<dbReference type="InParanoid" id="A0A024G774"/>
<comment type="caution">
    <text evidence="2">The sequence shown here is derived from an EMBL/GenBank/DDBJ whole genome shotgun (WGS) entry which is preliminary data.</text>
</comment>
<dbReference type="OrthoDB" id="299616at2759"/>
<feature type="compositionally biased region" description="Basic and acidic residues" evidence="1">
    <location>
        <begin position="224"/>
        <end position="245"/>
    </location>
</feature>
<dbReference type="AlphaFoldDB" id="A0A024G774"/>
<evidence type="ECO:0000256" key="1">
    <source>
        <dbReference type="SAM" id="MobiDB-lite"/>
    </source>
</evidence>
<feature type="compositionally biased region" description="Basic and acidic residues" evidence="1">
    <location>
        <begin position="359"/>
        <end position="370"/>
    </location>
</feature>
<feature type="compositionally biased region" description="Polar residues" evidence="1">
    <location>
        <begin position="578"/>
        <end position="592"/>
    </location>
</feature>
<sequence>MNQKSNLIMEDLIDLISPSMEQSMDDDKAQDAIAYDPKHQITAPPIPIKVNLDCNNLDLSHEEITDRAAVDESDKSDSTLSSETITKEPSSSNIAATSHNNDDERSVTQQIKDLKIASSQKVESFDQAEEECTQQNKLPTDQQAVLKSKYKRKQGEARSKSKNERSESTTNQARYENLYRDAQLKEEKRQEKRKELQEKEDESYSFRPKINATKYRSKQPRSLYDAEREKEKKKMMEQKRIDAEVRNCTFQPTVKRKSSKGNRSVDGSKTDPFDRLYQTAYAKRSMMEKLKKNEEERFESQLTRPRVKRATKKSSDQKPFHERLYSKDYKQKLVADREQRKMQKESEFTFKPRISSGAEELRNREKDEPNAKSIFQRLYEEKDRIKEKQELGEELKMRKQLEACTFRPLIDGDKAMHASTESNKPVWERLLSVDKNIIIEEREKLKEKIELKECTFRPNITPPKSSCREALKPGERSVEKKSAEKLAVILERDSRLSKSGDLKQNAAIKDVANAGSNRSISVRDIVKSSALLLGEESSAIRKDNLPRNESSQPDSQQEVQSLSDTQASHEKNAHSEGNGVNTDQDVQRSTATEAEVADMTRPVSAVDVFQHWTEQMQADLKDNLHANDS</sequence>
<evidence type="ECO:0000313" key="3">
    <source>
        <dbReference type="Proteomes" id="UP000053237"/>
    </source>
</evidence>
<feature type="compositionally biased region" description="Polar residues" evidence="1">
    <location>
        <begin position="78"/>
        <end position="99"/>
    </location>
</feature>
<feature type="compositionally biased region" description="Basic and acidic residues" evidence="1">
    <location>
        <begin position="177"/>
        <end position="197"/>
    </location>
</feature>
<dbReference type="PANTHER" id="PTHR37028:SF4">
    <property type="entry name" value="ALMS MOTIF DOMAIN-CONTAINING PROTEIN"/>
    <property type="match status" value="1"/>
</dbReference>
<feature type="compositionally biased region" description="Basic and acidic residues" evidence="1">
    <location>
        <begin position="65"/>
        <end position="77"/>
    </location>
</feature>
<feature type="region of interest" description="Disordered" evidence="1">
    <location>
        <begin position="541"/>
        <end position="602"/>
    </location>
</feature>
<reference evidence="2 3" key="1">
    <citation type="submission" date="2012-05" db="EMBL/GenBank/DDBJ databases">
        <title>Recombination and specialization in a pathogen metapopulation.</title>
        <authorList>
            <person name="Gardiner A."/>
            <person name="Kemen E."/>
            <person name="Schultz-Larsen T."/>
            <person name="MacLean D."/>
            <person name="Van Oosterhout C."/>
            <person name="Jones J.D.G."/>
        </authorList>
    </citation>
    <scope>NUCLEOTIDE SEQUENCE [LARGE SCALE GENOMIC DNA]</scope>
    <source>
        <strain evidence="2 3">Ac Nc2</strain>
    </source>
</reference>
<dbReference type="PANTHER" id="PTHR37028">
    <property type="entry name" value="UNNAMED PRODUCT-RELATED"/>
    <property type="match status" value="1"/>
</dbReference>
<name>A0A024G774_9STRA</name>
<organism evidence="2 3">
    <name type="scientific">Albugo candida</name>
    <dbReference type="NCBI Taxonomy" id="65357"/>
    <lineage>
        <taxon>Eukaryota</taxon>
        <taxon>Sar</taxon>
        <taxon>Stramenopiles</taxon>
        <taxon>Oomycota</taxon>
        <taxon>Peronosporomycetes</taxon>
        <taxon>Albuginales</taxon>
        <taxon>Albuginaceae</taxon>
        <taxon>Albugo</taxon>
    </lineage>
</organism>
<feature type="compositionally biased region" description="Basic and acidic residues" evidence="1">
    <location>
        <begin position="313"/>
        <end position="350"/>
    </location>
</feature>
<feature type="compositionally biased region" description="Basic and acidic residues" evidence="1">
    <location>
        <begin position="153"/>
        <end position="167"/>
    </location>
</feature>
<feature type="region of interest" description="Disordered" evidence="1">
    <location>
        <begin position="20"/>
        <end position="44"/>
    </location>
</feature>
<dbReference type="EMBL" id="CAIX01000035">
    <property type="protein sequence ID" value="CCI42509.1"/>
    <property type="molecule type" value="Genomic_DNA"/>
</dbReference>
<keyword evidence="3" id="KW-1185">Reference proteome</keyword>
<feature type="compositionally biased region" description="Polar residues" evidence="1">
    <location>
        <begin position="107"/>
        <end position="122"/>
    </location>
</feature>
<proteinExistence type="predicted"/>
<feature type="compositionally biased region" description="Polar residues" evidence="1">
    <location>
        <begin position="547"/>
        <end position="566"/>
    </location>
</feature>
<dbReference type="Proteomes" id="UP000053237">
    <property type="component" value="Unassembled WGS sequence"/>
</dbReference>
<feature type="region of interest" description="Disordered" evidence="1">
    <location>
        <begin position="65"/>
        <end position="272"/>
    </location>
</feature>
<gene>
    <name evidence="2" type="ORF">BN9_032930</name>
</gene>
<feature type="region of interest" description="Disordered" evidence="1">
    <location>
        <begin position="292"/>
        <end position="373"/>
    </location>
</feature>